<dbReference type="Proteomes" id="UP001597018">
    <property type="component" value="Unassembled WGS sequence"/>
</dbReference>
<dbReference type="PANTHER" id="PTHR42770">
    <property type="entry name" value="AMINO ACID TRANSPORTER-RELATED"/>
    <property type="match status" value="1"/>
</dbReference>
<keyword evidence="9" id="KW-1185">Reference proteome</keyword>
<evidence type="ECO:0000313" key="8">
    <source>
        <dbReference type="EMBL" id="MFD0919589.1"/>
    </source>
</evidence>
<dbReference type="PIRSF" id="PIRSF006060">
    <property type="entry name" value="AA_transporter"/>
    <property type="match status" value="1"/>
</dbReference>
<dbReference type="InterPro" id="IPR002293">
    <property type="entry name" value="AA/rel_permease1"/>
</dbReference>
<accession>A0ABW3FRT0</accession>
<keyword evidence="6 7" id="KW-0472">Membrane</keyword>
<sequence>MTSTHTPLAGGEIGNVRRNLRRVDTIFFAIAAIISLDTVGQIATSGAEAFTWTAVLVVTFLFPYGLVMAELGSAFPQEGGPYVWLRLAFGRLAAGVGTMLYWITNPVWLGGSIAFLAATTWETYLVPTASGSIGDYAFKLVFIWAAILGAIVSLRHGKWFVTLGAIVKVALVLLFAVTVVIYAVHNGIHGSTSFLPTVAGFLGVVPVLMFALVGFEAPNGAAEEMHNPRRDVPIMVATSGVISALCYLVPVLGIVAVVPVDRISGLGGFMDAVREVFSVYGNASGAMLSAAAAAFVVVLFNQGCSWMMASDRVQAVAAADGAFPRWFGAFHPKLSTPVRVNLLSGVVATLFTLAATQLQRGATSAVFAVVLNIAVSTLLMSYLLIFPAVLRLRRLHPDVERPFRVPGGGVGLAVCFGAIYLWVLLGAWQTVAPGLLEHLFGVPYDFAKSWNVSRLTFESFTFGTLAVIVAFALVGYALARRRAPARS</sequence>
<keyword evidence="4 7" id="KW-0812">Transmembrane</keyword>
<evidence type="ECO:0000256" key="5">
    <source>
        <dbReference type="ARBA" id="ARBA00022989"/>
    </source>
</evidence>
<dbReference type="EMBL" id="JBHTIW010000003">
    <property type="protein sequence ID" value="MFD0919589.1"/>
    <property type="molecule type" value="Genomic_DNA"/>
</dbReference>
<dbReference type="Pfam" id="PF13520">
    <property type="entry name" value="AA_permease_2"/>
    <property type="match status" value="1"/>
</dbReference>
<organism evidence="8 9">
    <name type="scientific">Saccharopolyspora rosea</name>
    <dbReference type="NCBI Taxonomy" id="524884"/>
    <lineage>
        <taxon>Bacteria</taxon>
        <taxon>Bacillati</taxon>
        <taxon>Actinomycetota</taxon>
        <taxon>Actinomycetes</taxon>
        <taxon>Pseudonocardiales</taxon>
        <taxon>Pseudonocardiaceae</taxon>
        <taxon>Saccharopolyspora</taxon>
    </lineage>
</organism>
<dbReference type="Gene3D" id="1.20.1740.10">
    <property type="entry name" value="Amino acid/polyamine transporter I"/>
    <property type="match status" value="1"/>
</dbReference>
<evidence type="ECO:0000256" key="1">
    <source>
        <dbReference type="ARBA" id="ARBA00004651"/>
    </source>
</evidence>
<evidence type="ECO:0000256" key="2">
    <source>
        <dbReference type="ARBA" id="ARBA00022448"/>
    </source>
</evidence>
<feature type="transmembrane region" description="Helical" evidence="7">
    <location>
        <begin position="410"/>
        <end position="431"/>
    </location>
</feature>
<feature type="transmembrane region" description="Helical" evidence="7">
    <location>
        <begin position="161"/>
        <end position="182"/>
    </location>
</feature>
<evidence type="ECO:0000256" key="4">
    <source>
        <dbReference type="ARBA" id="ARBA00022692"/>
    </source>
</evidence>
<feature type="transmembrane region" description="Helical" evidence="7">
    <location>
        <begin position="194"/>
        <end position="215"/>
    </location>
</feature>
<feature type="transmembrane region" description="Helical" evidence="7">
    <location>
        <begin position="279"/>
        <end position="300"/>
    </location>
</feature>
<comment type="caution">
    <text evidence="8">The sequence shown here is derived from an EMBL/GenBank/DDBJ whole genome shotgun (WGS) entry which is preliminary data.</text>
</comment>
<feature type="transmembrane region" description="Helical" evidence="7">
    <location>
        <begin position="136"/>
        <end position="154"/>
    </location>
</feature>
<feature type="transmembrane region" description="Helical" evidence="7">
    <location>
        <begin position="460"/>
        <end position="479"/>
    </location>
</feature>
<dbReference type="InterPro" id="IPR050367">
    <property type="entry name" value="APC_superfamily"/>
</dbReference>
<evidence type="ECO:0000256" key="7">
    <source>
        <dbReference type="SAM" id="Phobius"/>
    </source>
</evidence>
<evidence type="ECO:0000313" key="9">
    <source>
        <dbReference type="Proteomes" id="UP001597018"/>
    </source>
</evidence>
<name>A0ABW3FRT0_9PSEU</name>
<evidence type="ECO:0000256" key="6">
    <source>
        <dbReference type="ARBA" id="ARBA00023136"/>
    </source>
</evidence>
<keyword evidence="2" id="KW-0813">Transport</keyword>
<comment type="subcellular location">
    <subcellularLocation>
        <location evidence="1">Cell membrane</location>
        <topology evidence="1">Multi-pass membrane protein</topology>
    </subcellularLocation>
</comment>
<feature type="transmembrane region" description="Helical" evidence="7">
    <location>
        <begin position="236"/>
        <end position="259"/>
    </location>
</feature>
<dbReference type="PANTHER" id="PTHR42770:SF15">
    <property type="entry name" value="GLUTAMATE_GAMMA-AMINOBUTYRATE ANTIPORTER-RELATED"/>
    <property type="match status" value="1"/>
</dbReference>
<proteinExistence type="predicted"/>
<keyword evidence="5 7" id="KW-1133">Transmembrane helix</keyword>
<reference evidence="9" key="1">
    <citation type="journal article" date="2019" name="Int. J. Syst. Evol. Microbiol.">
        <title>The Global Catalogue of Microorganisms (GCM) 10K type strain sequencing project: providing services to taxonomists for standard genome sequencing and annotation.</title>
        <authorList>
            <consortium name="The Broad Institute Genomics Platform"/>
            <consortium name="The Broad Institute Genome Sequencing Center for Infectious Disease"/>
            <person name="Wu L."/>
            <person name="Ma J."/>
        </authorList>
    </citation>
    <scope>NUCLEOTIDE SEQUENCE [LARGE SCALE GENOMIC DNA]</scope>
    <source>
        <strain evidence="9">CCUG 56401</strain>
    </source>
</reference>
<evidence type="ECO:0000256" key="3">
    <source>
        <dbReference type="ARBA" id="ARBA00022475"/>
    </source>
</evidence>
<feature type="transmembrane region" description="Helical" evidence="7">
    <location>
        <begin position="340"/>
        <end position="359"/>
    </location>
</feature>
<feature type="transmembrane region" description="Helical" evidence="7">
    <location>
        <begin position="25"/>
        <end position="43"/>
    </location>
</feature>
<protein>
    <submittedName>
        <fullName evidence="8">APC family permease</fullName>
    </submittedName>
</protein>
<feature type="transmembrane region" description="Helical" evidence="7">
    <location>
        <begin position="365"/>
        <end position="390"/>
    </location>
</feature>
<dbReference type="RefSeq" id="WP_263252541.1">
    <property type="nucleotide sequence ID" value="NZ_BAABLT010000001.1"/>
</dbReference>
<gene>
    <name evidence="8" type="ORF">ACFQ16_07525</name>
</gene>
<keyword evidence="3" id="KW-1003">Cell membrane</keyword>
<feature type="transmembrane region" description="Helical" evidence="7">
    <location>
        <begin position="83"/>
        <end position="103"/>
    </location>
</feature>
<feature type="transmembrane region" description="Helical" evidence="7">
    <location>
        <begin position="49"/>
        <end position="71"/>
    </location>
</feature>